<dbReference type="Pfam" id="PF00072">
    <property type="entry name" value="Response_reg"/>
    <property type="match status" value="1"/>
</dbReference>
<dbReference type="EMBL" id="JACIJB010000003">
    <property type="protein sequence ID" value="MBB5660415.1"/>
    <property type="molecule type" value="Genomic_DNA"/>
</dbReference>
<reference evidence="4 5" key="1">
    <citation type="submission" date="2020-08" db="EMBL/GenBank/DDBJ databases">
        <title>Genomic Encyclopedia of Type Strains, Phase IV (KMG-IV): sequencing the most valuable type-strain genomes for metagenomic binning, comparative biology and taxonomic classification.</title>
        <authorList>
            <person name="Goeker M."/>
        </authorList>
    </citation>
    <scope>NUCLEOTIDE SEQUENCE [LARGE SCALE GENOMIC DNA]</scope>
    <source>
        <strain evidence="4 5">DSM 24448</strain>
    </source>
</reference>
<dbReference type="RefSeq" id="WP_206423401.1">
    <property type="nucleotide sequence ID" value="NZ_JACIJB010000003.1"/>
</dbReference>
<dbReference type="Proteomes" id="UP000548978">
    <property type="component" value="Unassembled WGS sequence"/>
</dbReference>
<keyword evidence="4" id="KW-0238">DNA-binding</keyword>
<dbReference type="AlphaFoldDB" id="A0A7W9E868"/>
<sequence>MLVVDDDPFIQKMAEALLGRDGRRVSVAATGAAALAKMAEPAPELVLLDLGLPDISGLEVLRHFRATSAWQQVRILVFTASHETENIVRAKQAGASGYVCKPVKPDTLADMVCDLLDQPSLTWVDDYTRAHRPI</sequence>
<comment type="caution">
    <text evidence="4">The sequence shown here is derived from an EMBL/GenBank/DDBJ whole genome shotgun (WGS) entry which is preliminary data.</text>
</comment>
<evidence type="ECO:0000313" key="4">
    <source>
        <dbReference type="EMBL" id="MBB5660415.1"/>
    </source>
</evidence>
<keyword evidence="5" id="KW-1185">Reference proteome</keyword>
<dbReference type="InterPro" id="IPR050595">
    <property type="entry name" value="Bact_response_regulator"/>
</dbReference>
<dbReference type="PANTHER" id="PTHR44591:SF3">
    <property type="entry name" value="RESPONSE REGULATORY DOMAIN-CONTAINING PROTEIN"/>
    <property type="match status" value="1"/>
</dbReference>
<dbReference type="SMART" id="SM00448">
    <property type="entry name" value="REC"/>
    <property type="match status" value="1"/>
</dbReference>
<evidence type="ECO:0000256" key="2">
    <source>
        <dbReference type="PROSITE-ProRule" id="PRU00169"/>
    </source>
</evidence>
<dbReference type="PANTHER" id="PTHR44591">
    <property type="entry name" value="STRESS RESPONSE REGULATOR PROTEIN 1"/>
    <property type="match status" value="1"/>
</dbReference>
<organism evidence="4 5">
    <name type="scientific">Brevundimonas halotolerans</name>
    <dbReference type="NCBI Taxonomy" id="69670"/>
    <lineage>
        <taxon>Bacteria</taxon>
        <taxon>Pseudomonadati</taxon>
        <taxon>Pseudomonadota</taxon>
        <taxon>Alphaproteobacteria</taxon>
        <taxon>Caulobacterales</taxon>
        <taxon>Caulobacteraceae</taxon>
        <taxon>Brevundimonas</taxon>
    </lineage>
</organism>
<feature type="modified residue" description="4-aspartylphosphate" evidence="2">
    <location>
        <position position="49"/>
    </location>
</feature>
<proteinExistence type="predicted"/>
<dbReference type="InterPro" id="IPR001789">
    <property type="entry name" value="Sig_transdc_resp-reg_receiver"/>
</dbReference>
<keyword evidence="1 2" id="KW-0597">Phosphoprotein</keyword>
<feature type="domain" description="Response regulatory" evidence="3">
    <location>
        <begin position="1"/>
        <end position="116"/>
    </location>
</feature>
<protein>
    <submittedName>
        <fullName evidence="4">DNA-binding response OmpR family regulator</fullName>
    </submittedName>
</protein>
<evidence type="ECO:0000313" key="5">
    <source>
        <dbReference type="Proteomes" id="UP000548978"/>
    </source>
</evidence>
<dbReference type="GO" id="GO:0003677">
    <property type="term" value="F:DNA binding"/>
    <property type="evidence" value="ECO:0007669"/>
    <property type="project" value="UniProtKB-KW"/>
</dbReference>
<dbReference type="Gene3D" id="3.40.50.2300">
    <property type="match status" value="1"/>
</dbReference>
<accession>A0A7W9E868</accession>
<gene>
    <name evidence="4" type="ORF">FHS65_001160</name>
</gene>
<name>A0A7W9E868_9CAUL</name>
<dbReference type="PROSITE" id="PS50110">
    <property type="entry name" value="RESPONSE_REGULATORY"/>
    <property type="match status" value="1"/>
</dbReference>
<dbReference type="GO" id="GO:0000160">
    <property type="term" value="P:phosphorelay signal transduction system"/>
    <property type="evidence" value="ECO:0007669"/>
    <property type="project" value="InterPro"/>
</dbReference>
<evidence type="ECO:0000256" key="1">
    <source>
        <dbReference type="ARBA" id="ARBA00022553"/>
    </source>
</evidence>
<dbReference type="InterPro" id="IPR011006">
    <property type="entry name" value="CheY-like_superfamily"/>
</dbReference>
<dbReference type="SUPFAM" id="SSF52172">
    <property type="entry name" value="CheY-like"/>
    <property type="match status" value="1"/>
</dbReference>
<evidence type="ECO:0000259" key="3">
    <source>
        <dbReference type="PROSITE" id="PS50110"/>
    </source>
</evidence>